<proteinExistence type="predicted"/>
<comment type="caution">
    <text evidence="1">The sequence shown here is derived from an EMBL/GenBank/DDBJ whole genome shotgun (WGS) entry which is preliminary data.</text>
</comment>
<gene>
    <name evidence="1" type="ORF">EYF80_040071</name>
</gene>
<dbReference type="EMBL" id="SRLO01000643">
    <property type="protein sequence ID" value="TNN49722.1"/>
    <property type="molecule type" value="Genomic_DNA"/>
</dbReference>
<name>A0A4Z2GAV1_9TELE</name>
<sequence>MARIRDSSSSVLCGSPLDTTKGFGPAGVLAPEVAPSFEATGSSLLAVSVSMATSVGAVLPSTSIASSSSLASDSPAAAWAVMAYGMM</sequence>
<protein>
    <submittedName>
        <fullName evidence="1">Uncharacterized protein</fullName>
    </submittedName>
</protein>
<evidence type="ECO:0000313" key="1">
    <source>
        <dbReference type="EMBL" id="TNN49722.1"/>
    </source>
</evidence>
<dbReference type="Proteomes" id="UP000314294">
    <property type="component" value="Unassembled WGS sequence"/>
</dbReference>
<accession>A0A4Z2GAV1</accession>
<evidence type="ECO:0000313" key="2">
    <source>
        <dbReference type="Proteomes" id="UP000314294"/>
    </source>
</evidence>
<reference evidence="1 2" key="1">
    <citation type="submission" date="2019-03" db="EMBL/GenBank/DDBJ databases">
        <title>First draft genome of Liparis tanakae, snailfish: a comprehensive survey of snailfish specific genes.</title>
        <authorList>
            <person name="Kim W."/>
            <person name="Song I."/>
            <person name="Jeong J.-H."/>
            <person name="Kim D."/>
            <person name="Kim S."/>
            <person name="Ryu S."/>
            <person name="Song J.Y."/>
            <person name="Lee S.K."/>
        </authorList>
    </citation>
    <scope>NUCLEOTIDE SEQUENCE [LARGE SCALE GENOMIC DNA]</scope>
    <source>
        <tissue evidence="1">Muscle</tissue>
    </source>
</reference>
<dbReference type="AlphaFoldDB" id="A0A4Z2GAV1"/>
<organism evidence="1 2">
    <name type="scientific">Liparis tanakae</name>
    <name type="common">Tanaka's snailfish</name>
    <dbReference type="NCBI Taxonomy" id="230148"/>
    <lineage>
        <taxon>Eukaryota</taxon>
        <taxon>Metazoa</taxon>
        <taxon>Chordata</taxon>
        <taxon>Craniata</taxon>
        <taxon>Vertebrata</taxon>
        <taxon>Euteleostomi</taxon>
        <taxon>Actinopterygii</taxon>
        <taxon>Neopterygii</taxon>
        <taxon>Teleostei</taxon>
        <taxon>Neoteleostei</taxon>
        <taxon>Acanthomorphata</taxon>
        <taxon>Eupercaria</taxon>
        <taxon>Perciformes</taxon>
        <taxon>Cottioidei</taxon>
        <taxon>Cottales</taxon>
        <taxon>Liparidae</taxon>
        <taxon>Liparis</taxon>
    </lineage>
</organism>
<keyword evidence="2" id="KW-1185">Reference proteome</keyword>